<keyword evidence="4 6" id="KW-0663">Pyridoxal phosphate</keyword>
<dbReference type="PIRSF" id="PIRSF000390">
    <property type="entry name" value="PLP_StrS"/>
    <property type="match status" value="1"/>
</dbReference>
<dbReference type="Gene3D" id="3.40.640.10">
    <property type="entry name" value="Type I PLP-dependent aspartate aminotransferase-like (Major domain)"/>
    <property type="match status" value="1"/>
</dbReference>
<accession>A0A7J3M0N4</accession>
<evidence type="ECO:0000256" key="3">
    <source>
        <dbReference type="ARBA" id="ARBA00022679"/>
    </source>
</evidence>
<evidence type="ECO:0000256" key="5">
    <source>
        <dbReference type="ARBA" id="ARBA00037999"/>
    </source>
</evidence>
<dbReference type="GO" id="GO:0008483">
    <property type="term" value="F:transaminase activity"/>
    <property type="evidence" value="ECO:0007669"/>
    <property type="project" value="UniProtKB-KW"/>
</dbReference>
<dbReference type="PANTHER" id="PTHR30244">
    <property type="entry name" value="TRANSAMINASE"/>
    <property type="match status" value="1"/>
</dbReference>
<gene>
    <name evidence="7" type="ORF">ENT52_02055</name>
</gene>
<dbReference type="PANTHER" id="PTHR30244:SF34">
    <property type="entry name" value="DTDP-4-AMINO-4,6-DIDEOXYGALACTOSE TRANSAMINASE"/>
    <property type="match status" value="1"/>
</dbReference>
<evidence type="ECO:0000256" key="2">
    <source>
        <dbReference type="ARBA" id="ARBA00022576"/>
    </source>
</evidence>
<dbReference type="InterPro" id="IPR015421">
    <property type="entry name" value="PyrdxlP-dep_Trfase_major"/>
</dbReference>
<dbReference type="InterPro" id="IPR015422">
    <property type="entry name" value="PyrdxlP-dep_Trfase_small"/>
</dbReference>
<comment type="cofactor">
    <cofactor evidence="1">
        <name>pyridoxal 5'-phosphate</name>
        <dbReference type="ChEBI" id="CHEBI:597326"/>
    </cofactor>
</comment>
<proteinExistence type="inferred from homology"/>
<dbReference type="InterPro" id="IPR000653">
    <property type="entry name" value="DegT/StrS_aminotransferase"/>
</dbReference>
<dbReference type="EMBL" id="DSYZ01000048">
    <property type="protein sequence ID" value="HGT82496.1"/>
    <property type="molecule type" value="Genomic_DNA"/>
</dbReference>
<reference evidence="7" key="1">
    <citation type="journal article" date="2020" name="mSystems">
        <title>Genome- and Community-Level Interaction Insights into Carbon Utilization and Element Cycling Functions of Hydrothermarchaeota in Hydrothermal Sediment.</title>
        <authorList>
            <person name="Zhou Z."/>
            <person name="Liu Y."/>
            <person name="Xu W."/>
            <person name="Pan J."/>
            <person name="Luo Z.H."/>
            <person name="Li M."/>
        </authorList>
    </citation>
    <scope>NUCLEOTIDE SEQUENCE [LARGE SCALE GENOMIC DNA]</scope>
    <source>
        <strain evidence="7">SpSt-587</strain>
    </source>
</reference>
<dbReference type="InterPro" id="IPR015424">
    <property type="entry name" value="PyrdxlP-dep_Trfase"/>
</dbReference>
<organism evidence="7">
    <name type="scientific">Archaeoglobus fulgidus</name>
    <dbReference type="NCBI Taxonomy" id="2234"/>
    <lineage>
        <taxon>Archaea</taxon>
        <taxon>Methanobacteriati</taxon>
        <taxon>Methanobacteriota</taxon>
        <taxon>Archaeoglobi</taxon>
        <taxon>Archaeoglobales</taxon>
        <taxon>Archaeoglobaceae</taxon>
        <taxon>Archaeoglobus</taxon>
    </lineage>
</organism>
<dbReference type="CDD" id="cd00616">
    <property type="entry name" value="AHBA_syn"/>
    <property type="match status" value="1"/>
</dbReference>
<evidence type="ECO:0000256" key="1">
    <source>
        <dbReference type="ARBA" id="ARBA00001933"/>
    </source>
</evidence>
<name>A0A7J3M0N4_ARCFL</name>
<dbReference type="FunFam" id="3.40.640.10:FF:000090">
    <property type="entry name" value="Pyridoxal phosphate-dependent aminotransferase"/>
    <property type="match status" value="1"/>
</dbReference>
<dbReference type="AlphaFoldDB" id="A0A7J3M0N4"/>
<dbReference type="Gene3D" id="3.90.1150.10">
    <property type="entry name" value="Aspartate Aminotransferase, domain 1"/>
    <property type="match status" value="1"/>
</dbReference>
<sequence>MIPIAKPLIGEEEIKEVTEVLKSGMLAQGKEVEAFEREFASYIGVKNAIAVCNGTVALDLALKALKIKSGDEVITTPFTFIASANAILYQGARPIFADIDERTYNLDPEKALEKINPRTKAILVVHLYGQPCDMKAFKEICEDHKLLLIEDCAQAHGAEFEGKKVGGFGDVATFSFYPTKNMTTAEGGMILTNDDEIAKKLRILRDQGQTRKYWHEELGYNYRMTNVAAAIGRVQLKKLEKWNEIRRRNAELLGNGLKKIDGLNPPFVDRRAKHVFHQFVVRIESDQLSREELMKRLKERGIETAVHYPLPVHHQPIYQKLGYPKEICPRAIDAAKRVLSIPVHPALSEEDIAYIVRSLEDVFR</sequence>
<keyword evidence="2 7" id="KW-0032">Aminotransferase</keyword>
<evidence type="ECO:0000256" key="4">
    <source>
        <dbReference type="ARBA" id="ARBA00022898"/>
    </source>
</evidence>
<protein>
    <submittedName>
        <fullName evidence="7">DegT/DnrJ/EryC1/StrS family aminotransferase</fullName>
    </submittedName>
</protein>
<dbReference type="Pfam" id="PF01041">
    <property type="entry name" value="DegT_DnrJ_EryC1"/>
    <property type="match status" value="1"/>
</dbReference>
<dbReference type="SUPFAM" id="SSF53383">
    <property type="entry name" value="PLP-dependent transferases"/>
    <property type="match status" value="1"/>
</dbReference>
<evidence type="ECO:0000313" key="7">
    <source>
        <dbReference type="EMBL" id="HGT82496.1"/>
    </source>
</evidence>
<dbReference type="GO" id="GO:0030170">
    <property type="term" value="F:pyridoxal phosphate binding"/>
    <property type="evidence" value="ECO:0007669"/>
    <property type="project" value="TreeGrafter"/>
</dbReference>
<dbReference type="GO" id="GO:0000271">
    <property type="term" value="P:polysaccharide biosynthetic process"/>
    <property type="evidence" value="ECO:0007669"/>
    <property type="project" value="TreeGrafter"/>
</dbReference>
<keyword evidence="3 7" id="KW-0808">Transferase</keyword>
<comment type="caution">
    <text evidence="7">The sequence shown here is derived from an EMBL/GenBank/DDBJ whole genome shotgun (WGS) entry which is preliminary data.</text>
</comment>
<comment type="similarity">
    <text evidence="5 6">Belongs to the DegT/DnrJ/EryC1 family.</text>
</comment>
<evidence type="ECO:0000256" key="6">
    <source>
        <dbReference type="RuleBase" id="RU004508"/>
    </source>
</evidence>